<dbReference type="KEGG" id="kra:Krad_1111"/>
<keyword evidence="3 10" id="KW-1003">Cell membrane</keyword>
<reference evidence="13" key="1">
    <citation type="journal article" date="2008" name="PLoS ONE">
        <title>Survival in nuclear waste, extreme resistance, and potential applications gleaned from the genome sequence of Kineococcus radiotolerans SRS30216.</title>
        <authorList>
            <person name="Bagwell C.E."/>
            <person name="Bhat S."/>
            <person name="Hawkins G.M."/>
            <person name="Smith B.W."/>
            <person name="Biswas T."/>
            <person name="Hoover T.R."/>
            <person name="Saunders E."/>
            <person name="Han C.S."/>
            <person name="Tsodikov O.V."/>
            <person name="Shimkets L.J."/>
        </authorList>
    </citation>
    <scope>NUCLEOTIDE SEQUENCE [LARGE SCALE GENOMIC DNA]</scope>
    <source>
        <strain evidence="13">ATCC BAA-149 / DSM 14245 / SRS30216</strain>
    </source>
</reference>
<keyword evidence="9 10" id="KW-0739">Sodium transport</keyword>
<keyword evidence="13" id="KW-1185">Reference proteome</keyword>
<dbReference type="InterPro" id="IPR018422">
    <property type="entry name" value="Cation/H_exchanger_CPA1"/>
</dbReference>
<feature type="transmembrane region" description="Helical" evidence="10">
    <location>
        <begin position="20"/>
        <end position="38"/>
    </location>
</feature>
<name>A6W710_KINRD</name>
<dbReference type="GO" id="GO:0051453">
    <property type="term" value="P:regulation of intracellular pH"/>
    <property type="evidence" value="ECO:0007669"/>
    <property type="project" value="TreeGrafter"/>
</dbReference>
<evidence type="ECO:0000256" key="7">
    <source>
        <dbReference type="ARBA" id="ARBA00023065"/>
    </source>
</evidence>
<feature type="transmembrane region" description="Helical" evidence="10">
    <location>
        <begin position="318"/>
        <end position="343"/>
    </location>
</feature>
<keyword evidence="8 10" id="KW-0472">Membrane</keyword>
<feature type="transmembrane region" description="Helical" evidence="10">
    <location>
        <begin position="45"/>
        <end position="64"/>
    </location>
</feature>
<proteinExistence type="inferred from homology"/>
<evidence type="ECO:0000313" key="13">
    <source>
        <dbReference type="Proteomes" id="UP000001116"/>
    </source>
</evidence>
<evidence type="ECO:0000256" key="2">
    <source>
        <dbReference type="ARBA" id="ARBA00022448"/>
    </source>
</evidence>
<evidence type="ECO:0000256" key="8">
    <source>
        <dbReference type="ARBA" id="ARBA00023136"/>
    </source>
</evidence>
<keyword evidence="5 10" id="KW-1133">Transmembrane helix</keyword>
<dbReference type="GO" id="GO:0015386">
    <property type="term" value="F:potassium:proton antiporter activity"/>
    <property type="evidence" value="ECO:0007669"/>
    <property type="project" value="TreeGrafter"/>
</dbReference>
<comment type="similarity">
    <text evidence="10">Belongs to the monovalent cation:proton antiporter 1 (CPA1) transporter (TC 2.A.36) family.</text>
</comment>
<comment type="function">
    <text evidence="10">Na(+)/H(+) antiporter that extrudes sodium in exchange for external protons.</text>
</comment>
<evidence type="ECO:0000259" key="11">
    <source>
        <dbReference type="Pfam" id="PF00999"/>
    </source>
</evidence>
<keyword evidence="6 10" id="KW-0915">Sodium</keyword>
<comment type="subcellular location">
    <subcellularLocation>
        <location evidence="1 10">Cell membrane</location>
        <topology evidence="1 10">Multi-pass membrane protein</topology>
    </subcellularLocation>
</comment>
<feature type="transmembrane region" description="Helical" evidence="10">
    <location>
        <begin position="101"/>
        <end position="122"/>
    </location>
</feature>
<feature type="transmembrane region" description="Helical" evidence="10">
    <location>
        <begin position="70"/>
        <end position="89"/>
    </location>
</feature>
<dbReference type="Pfam" id="PF00999">
    <property type="entry name" value="Na_H_Exchanger"/>
    <property type="match status" value="1"/>
</dbReference>
<dbReference type="GO" id="GO:0098719">
    <property type="term" value="P:sodium ion import across plasma membrane"/>
    <property type="evidence" value="ECO:0007669"/>
    <property type="project" value="TreeGrafter"/>
</dbReference>
<evidence type="ECO:0000256" key="3">
    <source>
        <dbReference type="ARBA" id="ARBA00022475"/>
    </source>
</evidence>
<gene>
    <name evidence="12" type="ordered locus">Krad_1111</name>
</gene>
<protein>
    <submittedName>
        <fullName evidence="12">Sodium/hydrogen exchanger</fullName>
    </submittedName>
</protein>
<feature type="transmembrane region" description="Helical" evidence="10">
    <location>
        <begin position="364"/>
        <end position="387"/>
    </location>
</feature>
<dbReference type="STRING" id="266940.Krad_1111"/>
<dbReference type="InterPro" id="IPR006153">
    <property type="entry name" value="Cation/H_exchanger_TM"/>
</dbReference>
<evidence type="ECO:0000256" key="9">
    <source>
        <dbReference type="ARBA" id="ARBA00023201"/>
    </source>
</evidence>
<keyword evidence="2 10" id="KW-0813">Transport</keyword>
<dbReference type="Gene3D" id="6.10.140.1330">
    <property type="match status" value="1"/>
</dbReference>
<evidence type="ECO:0000256" key="10">
    <source>
        <dbReference type="RuleBase" id="RU366002"/>
    </source>
</evidence>
<feature type="transmembrane region" description="Helical" evidence="10">
    <location>
        <begin position="196"/>
        <end position="215"/>
    </location>
</feature>
<evidence type="ECO:0000256" key="6">
    <source>
        <dbReference type="ARBA" id="ARBA00023053"/>
    </source>
</evidence>
<dbReference type="NCBIfam" id="TIGR00831">
    <property type="entry name" value="a_cpa1"/>
    <property type="match status" value="1"/>
</dbReference>
<comment type="caution">
    <text evidence="10">Lacks conserved residue(s) required for the propagation of feature annotation.</text>
</comment>
<evidence type="ECO:0000256" key="5">
    <source>
        <dbReference type="ARBA" id="ARBA00022989"/>
    </source>
</evidence>
<dbReference type="PANTHER" id="PTHR10110">
    <property type="entry name" value="SODIUM/HYDROGEN EXCHANGER"/>
    <property type="match status" value="1"/>
</dbReference>
<dbReference type="EMBL" id="CP000750">
    <property type="protein sequence ID" value="ABS02599.1"/>
    <property type="molecule type" value="Genomic_DNA"/>
</dbReference>
<dbReference type="GO" id="GO:0005886">
    <property type="term" value="C:plasma membrane"/>
    <property type="evidence" value="ECO:0007669"/>
    <property type="project" value="UniProtKB-SubCell"/>
</dbReference>
<keyword evidence="7 10" id="KW-0406">Ion transport</keyword>
<dbReference type="Proteomes" id="UP000001116">
    <property type="component" value="Chromosome"/>
</dbReference>
<feature type="transmembrane region" description="Helical" evidence="10">
    <location>
        <begin position="128"/>
        <end position="154"/>
    </location>
</feature>
<accession>A6W710</accession>
<sequence>MSGRGRRADAGSRPDTGPVLPQLLLVLVGALALTIVSVRRGWQAPLVLAVCGAAVSFVPGLPRLELPPDVILSVVLPPLLFSTTTGFSWRGFVRRWRSITNLGVLLVVVTTAAVGAVAAYAVPWLGLGTALVLAAVVSPPDAVTAVAIGGRLGLPTRVLTTLKGESLVNDAAALTLFSTATAAVAGTETLVENPVLFFLVEAAGGILLGAVLGRLVHLVRTRLHNPANMTALAVLTPFTAYAVAEALETSGVLAVVAAGFALSRRSVRTVYATRIAEREVWNLLDVLLEAFVFAYLGLQFRFLLADALDAGTSATGLLGAGLVVLAAVVAVRAVWVLGGGLLMRRVLHGRFSPGGRHYTAREDLVIAWTGMRGVVTLAAAAGIPATTSTGEPFPHRADLQVLAFGVAVGTLLLQGSTLPALIRRLHLEAPEEREWLDEQRRRARELSSRTARAELRAAHDEAGDPVQRHVAELVLERAEQLAALRAADDADQEAASEGRRAAETGVALRRRAIRAQRAALVAAQEEGRIAEEAVAEALEQLDLDEASLSHRSSPRL</sequence>
<evidence type="ECO:0000256" key="1">
    <source>
        <dbReference type="ARBA" id="ARBA00004651"/>
    </source>
</evidence>
<feature type="transmembrane region" description="Helical" evidence="10">
    <location>
        <begin position="399"/>
        <end position="422"/>
    </location>
</feature>
<feature type="transmembrane region" description="Helical" evidence="10">
    <location>
        <begin position="279"/>
        <end position="298"/>
    </location>
</feature>
<dbReference type="AlphaFoldDB" id="A6W710"/>
<dbReference type="HOGENOM" id="CLU_005912_8_2_11"/>
<feature type="domain" description="Cation/H+ exchanger transmembrane" evidence="11">
    <location>
        <begin position="44"/>
        <end position="422"/>
    </location>
</feature>
<dbReference type="GO" id="GO:0015385">
    <property type="term" value="F:sodium:proton antiporter activity"/>
    <property type="evidence" value="ECO:0007669"/>
    <property type="project" value="InterPro"/>
</dbReference>
<keyword evidence="4 10" id="KW-0812">Transmembrane</keyword>
<dbReference type="eggNOG" id="COG0025">
    <property type="taxonomic scope" value="Bacteria"/>
</dbReference>
<keyword evidence="10" id="KW-0050">Antiport</keyword>
<dbReference type="InterPro" id="IPR004705">
    <property type="entry name" value="Cation/H_exchanger_CPA1_bac"/>
</dbReference>
<evidence type="ECO:0000256" key="4">
    <source>
        <dbReference type="ARBA" id="ARBA00022692"/>
    </source>
</evidence>
<evidence type="ECO:0000313" key="12">
    <source>
        <dbReference type="EMBL" id="ABS02599.1"/>
    </source>
</evidence>
<dbReference type="PANTHER" id="PTHR10110:SF86">
    <property type="entry name" value="SODIUM_HYDROGEN EXCHANGER 7"/>
    <property type="match status" value="1"/>
</dbReference>
<organism evidence="12 13">
    <name type="scientific">Kineococcus radiotolerans (strain ATCC BAA-149 / DSM 14245 / SRS30216)</name>
    <dbReference type="NCBI Taxonomy" id="266940"/>
    <lineage>
        <taxon>Bacteria</taxon>
        <taxon>Bacillati</taxon>
        <taxon>Actinomycetota</taxon>
        <taxon>Actinomycetes</taxon>
        <taxon>Kineosporiales</taxon>
        <taxon>Kineosporiaceae</taxon>
        <taxon>Kineococcus</taxon>
    </lineage>
</organism>